<dbReference type="Pfam" id="PF08402">
    <property type="entry name" value="TOBE_2"/>
    <property type="match status" value="1"/>
</dbReference>
<dbReference type="InterPro" id="IPR012340">
    <property type="entry name" value="NA-bd_OB-fold"/>
</dbReference>
<keyword evidence="10" id="KW-0472">Membrane</keyword>
<comment type="function">
    <text evidence="11">Probably part of an ABC transporter complex. Probably Responsible for energy coupling to the transport system.</text>
</comment>
<evidence type="ECO:0000256" key="1">
    <source>
        <dbReference type="ARBA" id="ARBA00004417"/>
    </source>
</evidence>
<evidence type="ECO:0000256" key="2">
    <source>
        <dbReference type="ARBA" id="ARBA00005417"/>
    </source>
</evidence>
<comment type="subcellular location">
    <subcellularLocation>
        <location evidence="1">Cell inner membrane</location>
        <topology evidence="1">Peripheral membrane protein</topology>
    </subcellularLocation>
</comment>
<dbReference type="Gene3D" id="3.40.50.300">
    <property type="entry name" value="P-loop containing nucleotide triphosphate hydrolases"/>
    <property type="match status" value="1"/>
</dbReference>
<name>A0A366E0G9_9HYPH</name>
<accession>A0A366E0G9</accession>
<dbReference type="InterPro" id="IPR013611">
    <property type="entry name" value="Transp-assoc_OB_typ2"/>
</dbReference>
<dbReference type="FunFam" id="3.40.50.300:FF:000042">
    <property type="entry name" value="Maltose/maltodextrin ABC transporter, ATP-binding protein"/>
    <property type="match status" value="1"/>
</dbReference>
<dbReference type="InterPro" id="IPR027417">
    <property type="entry name" value="P-loop_NTPase"/>
</dbReference>
<dbReference type="PROSITE" id="PS00211">
    <property type="entry name" value="ABC_TRANSPORTER_1"/>
    <property type="match status" value="1"/>
</dbReference>
<dbReference type="GO" id="GO:0015794">
    <property type="term" value="P:glycerol-3-phosphate transmembrane transport"/>
    <property type="evidence" value="ECO:0007669"/>
    <property type="project" value="TreeGrafter"/>
</dbReference>
<dbReference type="AlphaFoldDB" id="A0A366E0G9"/>
<evidence type="ECO:0000256" key="7">
    <source>
        <dbReference type="ARBA" id="ARBA00022741"/>
    </source>
</evidence>
<evidence type="ECO:0000256" key="8">
    <source>
        <dbReference type="ARBA" id="ARBA00022840"/>
    </source>
</evidence>
<dbReference type="GO" id="GO:0008643">
    <property type="term" value="P:carbohydrate transport"/>
    <property type="evidence" value="ECO:0007669"/>
    <property type="project" value="InterPro"/>
</dbReference>
<organism evidence="13 14">
    <name type="scientific">Pseudochrobactrum asaccharolyticum</name>
    <dbReference type="NCBI Taxonomy" id="354351"/>
    <lineage>
        <taxon>Bacteria</taxon>
        <taxon>Pseudomonadati</taxon>
        <taxon>Pseudomonadota</taxon>
        <taxon>Alphaproteobacteria</taxon>
        <taxon>Hyphomicrobiales</taxon>
        <taxon>Brucellaceae</taxon>
        <taxon>Pseudochrobactrum</taxon>
    </lineage>
</organism>
<dbReference type="GO" id="GO:0001407">
    <property type="term" value="P:glycerophosphodiester transmembrane transport"/>
    <property type="evidence" value="ECO:0007669"/>
    <property type="project" value="TreeGrafter"/>
</dbReference>
<dbReference type="Gene3D" id="2.40.50.140">
    <property type="entry name" value="Nucleic acid-binding proteins"/>
    <property type="match status" value="1"/>
</dbReference>
<dbReference type="InterPro" id="IPR017871">
    <property type="entry name" value="ABC_transporter-like_CS"/>
</dbReference>
<evidence type="ECO:0000256" key="5">
    <source>
        <dbReference type="ARBA" id="ARBA00022519"/>
    </source>
</evidence>
<dbReference type="EMBL" id="QNRH01000003">
    <property type="protein sequence ID" value="RBO95866.1"/>
    <property type="molecule type" value="Genomic_DNA"/>
</dbReference>
<keyword evidence="6" id="KW-0762">Sugar transport</keyword>
<keyword evidence="7" id="KW-0547">Nucleotide-binding</keyword>
<dbReference type="InterPro" id="IPR003593">
    <property type="entry name" value="AAA+_ATPase"/>
</dbReference>
<dbReference type="SUPFAM" id="SSF52540">
    <property type="entry name" value="P-loop containing nucleoside triphosphate hydrolases"/>
    <property type="match status" value="1"/>
</dbReference>
<dbReference type="GO" id="GO:0055052">
    <property type="term" value="C:ATP-binding cassette (ABC) transporter complex, substrate-binding subunit-containing"/>
    <property type="evidence" value="ECO:0007669"/>
    <property type="project" value="TreeGrafter"/>
</dbReference>
<dbReference type="PANTHER" id="PTHR43875:SF12">
    <property type="entry name" value="SN-GLYCEROL-3-PHOSPHATE IMPORT ATP-BINDING PROTEIN UGPC"/>
    <property type="match status" value="1"/>
</dbReference>
<feature type="domain" description="ABC transporter" evidence="12">
    <location>
        <begin position="4"/>
        <end position="235"/>
    </location>
</feature>
<keyword evidence="14" id="KW-1185">Reference proteome</keyword>
<proteinExistence type="inferred from homology"/>
<comment type="similarity">
    <text evidence="2">Belongs to the ABC transporter superfamily.</text>
</comment>
<dbReference type="OrthoDB" id="394852at2"/>
<dbReference type="InterPro" id="IPR015855">
    <property type="entry name" value="ABC_transpr_MalK-like"/>
</dbReference>
<protein>
    <submittedName>
        <fullName evidence="13">Carbohydrate ABC transporter ATP-binding protein (CUT1 family)</fullName>
    </submittedName>
</protein>
<evidence type="ECO:0000256" key="9">
    <source>
        <dbReference type="ARBA" id="ARBA00022967"/>
    </source>
</evidence>
<evidence type="ECO:0000256" key="6">
    <source>
        <dbReference type="ARBA" id="ARBA00022597"/>
    </source>
</evidence>
<dbReference type="RefSeq" id="WP_113944375.1">
    <property type="nucleotide sequence ID" value="NZ_JBHEEG010000004.1"/>
</dbReference>
<evidence type="ECO:0000256" key="3">
    <source>
        <dbReference type="ARBA" id="ARBA00022448"/>
    </source>
</evidence>
<comment type="caution">
    <text evidence="13">The sequence shown here is derived from an EMBL/GenBank/DDBJ whole genome shotgun (WGS) entry which is preliminary data.</text>
</comment>
<dbReference type="InterPro" id="IPR047641">
    <property type="entry name" value="ABC_transpr_MalK/UgpC-like"/>
</dbReference>
<dbReference type="SMART" id="SM00382">
    <property type="entry name" value="AAA"/>
    <property type="match status" value="1"/>
</dbReference>
<dbReference type="Proteomes" id="UP000252893">
    <property type="component" value="Unassembled WGS sequence"/>
</dbReference>
<dbReference type="GO" id="GO:0016887">
    <property type="term" value="F:ATP hydrolysis activity"/>
    <property type="evidence" value="ECO:0007669"/>
    <property type="project" value="InterPro"/>
</dbReference>
<dbReference type="InterPro" id="IPR003439">
    <property type="entry name" value="ABC_transporter-like_ATP-bd"/>
</dbReference>
<keyword evidence="5" id="KW-0997">Cell inner membrane</keyword>
<dbReference type="Pfam" id="PF00005">
    <property type="entry name" value="ABC_tran"/>
    <property type="match status" value="1"/>
</dbReference>
<dbReference type="Gene3D" id="2.40.50.100">
    <property type="match status" value="1"/>
</dbReference>
<keyword evidence="9" id="KW-1278">Translocase</keyword>
<evidence type="ECO:0000259" key="12">
    <source>
        <dbReference type="PROSITE" id="PS50893"/>
    </source>
</evidence>
<sequence length="346" mass="37828">MARISLDNVKKVYGGNVETIKGISLEIADGELVVLVGPSGCGKSTLLRMIAGLESITSGTVSIADRVVNELEPAERDIAMVFQNYALYPHMTVRQNLAYGLKNRNTPKAEIEQRIAKAAKALEIEQFLERKPRQLSGGQRQRVAMGRAIVREPAAFLFDEPLSNLDAKLRVHMRVEIKRLQRSLGVTSVYVTHDQMEAMTLADRLVVLNAGHIEQVGTPIELYEKPATTFVATFIGSPSMNLLSCKDAPWMQQLSAKIPAETATIGIRPEGFTIGEQSATFTTDVTVDAVELVGAESYVHARLADDTAIIFSVAGRSQITTGEKLKISASQSAIHCFDKDGKRIEM</sequence>
<keyword evidence="8 13" id="KW-0067">ATP-binding</keyword>
<dbReference type="SUPFAM" id="SSF50331">
    <property type="entry name" value="MOP-like"/>
    <property type="match status" value="1"/>
</dbReference>
<dbReference type="PROSITE" id="PS50893">
    <property type="entry name" value="ABC_TRANSPORTER_2"/>
    <property type="match status" value="1"/>
</dbReference>
<keyword evidence="4" id="KW-1003">Cell membrane</keyword>
<dbReference type="GO" id="GO:0005524">
    <property type="term" value="F:ATP binding"/>
    <property type="evidence" value="ECO:0007669"/>
    <property type="project" value="UniProtKB-KW"/>
</dbReference>
<dbReference type="PANTHER" id="PTHR43875">
    <property type="entry name" value="MALTODEXTRIN IMPORT ATP-BINDING PROTEIN MSMX"/>
    <property type="match status" value="1"/>
</dbReference>
<dbReference type="NCBIfam" id="NF008653">
    <property type="entry name" value="PRK11650.1"/>
    <property type="match status" value="1"/>
</dbReference>
<dbReference type="GO" id="GO:0140359">
    <property type="term" value="F:ABC-type transporter activity"/>
    <property type="evidence" value="ECO:0007669"/>
    <property type="project" value="InterPro"/>
</dbReference>
<keyword evidence="3" id="KW-0813">Transport</keyword>
<reference evidence="13 14" key="1">
    <citation type="submission" date="2018-06" db="EMBL/GenBank/DDBJ databases">
        <title>Genomic Encyclopedia of Type Strains, Phase IV (KMG-IV): sequencing the most valuable type-strain genomes for metagenomic binning, comparative biology and taxonomic classification.</title>
        <authorList>
            <person name="Goeker M."/>
        </authorList>
    </citation>
    <scope>NUCLEOTIDE SEQUENCE [LARGE SCALE GENOMIC DNA]</scope>
    <source>
        <strain evidence="13 14">DSM 25619</strain>
    </source>
</reference>
<evidence type="ECO:0000313" key="14">
    <source>
        <dbReference type="Proteomes" id="UP000252893"/>
    </source>
</evidence>
<gene>
    <name evidence="13" type="ORF">DFR47_103430</name>
</gene>
<evidence type="ECO:0000256" key="11">
    <source>
        <dbReference type="ARBA" id="ARBA00055162"/>
    </source>
</evidence>
<dbReference type="InterPro" id="IPR008995">
    <property type="entry name" value="Mo/tungstate-bd_C_term_dom"/>
</dbReference>
<dbReference type="CDD" id="cd03301">
    <property type="entry name" value="ABC_MalK_N"/>
    <property type="match status" value="1"/>
</dbReference>
<evidence type="ECO:0000313" key="13">
    <source>
        <dbReference type="EMBL" id="RBO95866.1"/>
    </source>
</evidence>
<evidence type="ECO:0000256" key="4">
    <source>
        <dbReference type="ARBA" id="ARBA00022475"/>
    </source>
</evidence>
<evidence type="ECO:0000256" key="10">
    <source>
        <dbReference type="ARBA" id="ARBA00023136"/>
    </source>
</evidence>